<organism evidence="1 2">
    <name type="scientific">Filobasidium floriforme</name>
    <dbReference type="NCBI Taxonomy" id="5210"/>
    <lineage>
        <taxon>Eukaryota</taxon>
        <taxon>Fungi</taxon>
        <taxon>Dikarya</taxon>
        <taxon>Basidiomycota</taxon>
        <taxon>Agaricomycotina</taxon>
        <taxon>Tremellomycetes</taxon>
        <taxon>Filobasidiales</taxon>
        <taxon>Filobasidiaceae</taxon>
        <taxon>Filobasidium</taxon>
    </lineage>
</organism>
<dbReference type="Proteomes" id="UP000812966">
    <property type="component" value="Unassembled WGS sequence"/>
</dbReference>
<evidence type="ECO:0000313" key="1">
    <source>
        <dbReference type="EMBL" id="KAG7566865.1"/>
    </source>
</evidence>
<dbReference type="AlphaFoldDB" id="A0A8K0JQ32"/>
<dbReference type="EMBL" id="JABELV010000019">
    <property type="protein sequence ID" value="KAG7566865.1"/>
    <property type="molecule type" value="Genomic_DNA"/>
</dbReference>
<sequence length="318" mass="35831">MQTFQQYPPQQVKAMTVAELITPGQVRRPVSAPASLNSSAYQGFRASDHPMLTGYFVAHRPAVQNPPSHTINVTGCTHLYKCQMYGLDLIPTQFRIDGSRALDRLTEMIMGPDETMREHVDRFCTIFHTHLEALARIPVHIMAHFFFRSLTTYHDNLRQAGEYYLTIIDPEGGMGRLFAHLYDVEDSLKVLKGINNIERVQGPIDGRSGYDARRGITDPASYRQISGSISHPSSPESDVRTRISAWNSPNARQEVGPYGSRRLSDISMEFSLNQPVAYHTHPYECDIKLPPIVSPEVEEELSPVEMDAAAIMMQLSRK</sequence>
<proteinExistence type="predicted"/>
<reference evidence="1" key="1">
    <citation type="submission" date="2020-04" db="EMBL/GenBank/DDBJ databases">
        <title>Analysis of mating type loci in Filobasidium floriforme.</title>
        <authorList>
            <person name="Nowrousian M."/>
        </authorList>
    </citation>
    <scope>NUCLEOTIDE SEQUENCE</scope>
    <source>
        <strain evidence="1">CBS 6242</strain>
    </source>
</reference>
<evidence type="ECO:0000313" key="2">
    <source>
        <dbReference type="Proteomes" id="UP000812966"/>
    </source>
</evidence>
<accession>A0A8K0JQ32</accession>
<gene>
    <name evidence="1" type="ORF">FFLO_01366</name>
</gene>
<protein>
    <submittedName>
        <fullName evidence="1">Uncharacterized protein</fullName>
    </submittedName>
</protein>
<name>A0A8K0JQ32_9TREE</name>
<keyword evidence="2" id="KW-1185">Reference proteome</keyword>
<comment type="caution">
    <text evidence="1">The sequence shown here is derived from an EMBL/GenBank/DDBJ whole genome shotgun (WGS) entry which is preliminary data.</text>
</comment>